<dbReference type="InterPro" id="IPR053772">
    <property type="entry name" value="At1g61320/At1g61330-like"/>
</dbReference>
<proteinExistence type="predicted"/>
<protein>
    <recommendedName>
        <fullName evidence="1">FBD domain-containing protein</fullName>
    </recommendedName>
</protein>
<dbReference type="EMBL" id="CM007372">
    <property type="protein sequence ID" value="OIW00919.1"/>
    <property type="molecule type" value="Genomic_DNA"/>
</dbReference>
<evidence type="ECO:0000313" key="3">
    <source>
        <dbReference type="Proteomes" id="UP000188354"/>
    </source>
</evidence>
<organism evidence="2 3">
    <name type="scientific">Lupinus angustifolius</name>
    <name type="common">Narrow-leaved blue lupine</name>
    <dbReference type="NCBI Taxonomy" id="3871"/>
    <lineage>
        <taxon>Eukaryota</taxon>
        <taxon>Viridiplantae</taxon>
        <taxon>Streptophyta</taxon>
        <taxon>Embryophyta</taxon>
        <taxon>Tracheophyta</taxon>
        <taxon>Spermatophyta</taxon>
        <taxon>Magnoliopsida</taxon>
        <taxon>eudicotyledons</taxon>
        <taxon>Gunneridae</taxon>
        <taxon>Pentapetalae</taxon>
        <taxon>rosids</taxon>
        <taxon>fabids</taxon>
        <taxon>Fabales</taxon>
        <taxon>Fabaceae</taxon>
        <taxon>Papilionoideae</taxon>
        <taxon>50 kb inversion clade</taxon>
        <taxon>genistoids sensu lato</taxon>
        <taxon>core genistoids</taxon>
        <taxon>Genisteae</taxon>
        <taxon>Lupinus</taxon>
    </lineage>
</organism>
<dbReference type="PANTHER" id="PTHR34145">
    <property type="entry name" value="OS02G0105600 PROTEIN"/>
    <property type="match status" value="1"/>
</dbReference>
<dbReference type="OMA" id="SRFVMQG"/>
<evidence type="ECO:0000259" key="1">
    <source>
        <dbReference type="SMART" id="SM00579"/>
    </source>
</evidence>
<dbReference type="SMART" id="SM00579">
    <property type="entry name" value="FBD"/>
    <property type="match status" value="1"/>
</dbReference>
<reference evidence="2 3" key="1">
    <citation type="journal article" date="2017" name="Plant Biotechnol. J.">
        <title>A comprehensive draft genome sequence for lupin (Lupinus angustifolius), an emerging health food: insights into plant-microbe interactions and legume evolution.</title>
        <authorList>
            <person name="Hane J.K."/>
            <person name="Ming Y."/>
            <person name="Kamphuis L.G."/>
            <person name="Nelson M.N."/>
            <person name="Garg G."/>
            <person name="Atkins C.A."/>
            <person name="Bayer P.E."/>
            <person name="Bravo A."/>
            <person name="Bringans S."/>
            <person name="Cannon S."/>
            <person name="Edwards D."/>
            <person name="Foley R."/>
            <person name="Gao L.L."/>
            <person name="Harrison M.J."/>
            <person name="Huang W."/>
            <person name="Hurgobin B."/>
            <person name="Li S."/>
            <person name="Liu C.W."/>
            <person name="McGrath A."/>
            <person name="Morahan G."/>
            <person name="Murray J."/>
            <person name="Weller J."/>
            <person name="Jian J."/>
            <person name="Singh K.B."/>
        </authorList>
    </citation>
    <scope>NUCLEOTIDE SEQUENCE [LARGE SCALE GENOMIC DNA]</scope>
    <source>
        <strain evidence="3">cv. Tanjil</strain>
        <tissue evidence="2">Whole plant</tissue>
    </source>
</reference>
<dbReference type="PANTHER" id="PTHR34145:SF28">
    <property type="entry name" value="F-BOX DOMAIN-CONTAINING PROTEIN"/>
    <property type="match status" value="1"/>
</dbReference>
<dbReference type="SUPFAM" id="SSF52047">
    <property type="entry name" value="RNI-like"/>
    <property type="match status" value="1"/>
</dbReference>
<dbReference type="Pfam" id="PF00646">
    <property type="entry name" value="F-box"/>
    <property type="match status" value="1"/>
</dbReference>
<accession>A0A1J7GKA7</accession>
<dbReference type="InterPro" id="IPR006566">
    <property type="entry name" value="FBD"/>
</dbReference>
<dbReference type="Gramene" id="OIW00919">
    <property type="protein sequence ID" value="OIW00919"/>
    <property type="gene ID" value="TanjilG_09997"/>
</dbReference>
<dbReference type="AlphaFoldDB" id="A0A1J7GKA7"/>
<evidence type="ECO:0000313" key="2">
    <source>
        <dbReference type="EMBL" id="OIW00919.1"/>
    </source>
</evidence>
<dbReference type="InterPro" id="IPR001810">
    <property type="entry name" value="F-box_dom"/>
</dbReference>
<gene>
    <name evidence="2" type="ORF">TanjilG_09997</name>
</gene>
<dbReference type="InterPro" id="IPR055411">
    <property type="entry name" value="LRR_FXL15/At3g58940/PEG3-like"/>
</dbReference>
<dbReference type="Proteomes" id="UP000188354">
    <property type="component" value="Chromosome LG12"/>
</dbReference>
<feature type="domain" description="FBD" evidence="1">
    <location>
        <begin position="414"/>
        <end position="480"/>
    </location>
</feature>
<keyword evidence="3" id="KW-1185">Reference proteome</keyword>
<sequence length="488" mass="55967">MSNPKIASLMLNPKSRLEKRSKVELETGNDEMLDFTEKVPKDVLSHILTFLPLDEAIRSGILSKKWKDLWRNVTHIEFDENKFIKPLSQLLLSRKYGRTKDVTKGTSWHSPLIHRIMFRHSGDLLSFRILHLWETILFGEVQSWVECVLKTKKGVQNLSLECEPDNGEMGECYLFKYNIPKIKFSNGIFQRLVSLEMINYNINCSNAFVGCKNLKTLKLKKINLDDGTINDILNNCVVLENFTLNESNGFNKLIIMKESLKVLKLQGLCVDELKVSCENLELLLLDSITCPTNAASIYTPNLKTFSSYYYSLFGNMHAVKEGYAIVKGYEILAHSAMVYSSNIIFKNLSTLSMDLDLNHIRDAQDLYSVLQLCTSLQVLEISLPDFENTIIGSSNDYDFPYPISMFWEKQELCYCVHEKLKFVYIKAFKGNELEVEFVKYLIAKATMMKKVTIFCNTLTEDAENLLSLPKTSTNLSINFKVNAINIMN</sequence>
<dbReference type="InterPro" id="IPR036047">
    <property type="entry name" value="F-box-like_dom_sf"/>
</dbReference>
<dbReference type="Pfam" id="PF24758">
    <property type="entry name" value="LRR_At5g56370"/>
    <property type="match status" value="1"/>
</dbReference>
<dbReference type="Pfam" id="PF08387">
    <property type="entry name" value="FBD"/>
    <property type="match status" value="1"/>
</dbReference>
<dbReference type="SUPFAM" id="SSF81383">
    <property type="entry name" value="F-box domain"/>
    <property type="match status" value="1"/>
</dbReference>
<name>A0A1J7GKA7_LUPAN</name>